<sequence length="243" mass="25834">MKNEPLMNMNFAAAAIEGRRNVLEWRDRHLIATVVAINRACQDAWPIVEEKLSAITWRSVLTEADAYVTREIDPIIAEAVNPAAQRVIIQAQDELYRIVEHQLALKAILVGVPADADPLAGRLDMVIGLAPILGGIGLAAALPSAAVISGSVAFGLIATSAISAPILLSGIAIAGVGIATGVLQTSRIRENHTERLRTRIRQHMNTAVFETGREQADVSVVAQLQAVIRAAAVAALEGIDNAH</sequence>
<evidence type="ECO:0000313" key="2">
    <source>
        <dbReference type="EMBL" id="MEN2786747.1"/>
    </source>
</evidence>
<evidence type="ECO:0000313" key="3">
    <source>
        <dbReference type="Proteomes" id="UP001404104"/>
    </source>
</evidence>
<keyword evidence="1" id="KW-0812">Transmembrane</keyword>
<keyword evidence="1" id="KW-1133">Transmembrane helix</keyword>
<dbReference type="RefSeq" id="WP_345864542.1">
    <property type="nucleotide sequence ID" value="NZ_JBDIMF010000003.1"/>
</dbReference>
<feature type="transmembrane region" description="Helical" evidence="1">
    <location>
        <begin position="162"/>
        <end position="183"/>
    </location>
</feature>
<organism evidence="2 3">
    <name type="scientific">Sphingomonas qilianensis</name>
    <dbReference type="NCBI Taxonomy" id="1736690"/>
    <lineage>
        <taxon>Bacteria</taxon>
        <taxon>Pseudomonadati</taxon>
        <taxon>Pseudomonadota</taxon>
        <taxon>Alphaproteobacteria</taxon>
        <taxon>Sphingomonadales</taxon>
        <taxon>Sphingomonadaceae</taxon>
        <taxon>Sphingomonas</taxon>
    </lineage>
</organism>
<dbReference type="EMBL" id="JBDIMF010000003">
    <property type="protein sequence ID" value="MEN2786747.1"/>
    <property type="molecule type" value="Genomic_DNA"/>
</dbReference>
<reference evidence="2 3" key="1">
    <citation type="submission" date="2024-05" db="EMBL/GenBank/DDBJ databases">
        <authorList>
            <person name="Liu Q."/>
            <person name="Xin Y.-H."/>
        </authorList>
    </citation>
    <scope>NUCLEOTIDE SEQUENCE [LARGE SCALE GENOMIC DNA]</scope>
    <source>
        <strain evidence="2 3">CGMCC 1.15349</strain>
    </source>
</reference>
<accession>A0ABU9XSD7</accession>
<protein>
    <submittedName>
        <fullName evidence="2">Uncharacterized protein</fullName>
    </submittedName>
</protein>
<keyword evidence="3" id="KW-1185">Reference proteome</keyword>
<name>A0ABU9XSD7_9SPHN</name>
<gene>
    <name evidence="2" type="ORF">ABC969_09985</name>
</gene>
<comment type="caution">
    <text evidence="2">The sequence shown here is derived from an EMBL/GenBank/DDBJ whole genome shotgun (WGS) entry which is preliminary data.</text>
</comment>
<feature type="transmembrane region" description="Helical" evidence="1">
    <location>
        <begin position="132"/>
        <end position="156"/>
    </location>
</feature>
<keyword evidence="1" id="KW-0472">Membrane</keyword>
<dbReference type="SUPFAM" id="SSF82866">
    <property type="entry name" value="Multidrug efflux transporter AcrB transmembrane domain"/>
    <property type="match status" value="1"/>
</dbReference>
<proteinExistence type="predicted"/>
<evidence type="ECO:0000256" key="1">
    <source>
        <dbReference type="SAM" id="Phobius"/>
    </source>
</evidence>
<dbReference type="Proteomes" id="UP001404104">
    <property type="component" value="Unassembled WGS sequence"/>
</dbReference>